<dbReference type="RefSeq" id="WP_060913730.1">
    <property type="nucleotide sequence ID" value="NZ_KQ959931.1"/>
</dbReference>
<name>A0A134A3E6_9BACL</name>
<feature type="region of interest" description="Disordered" evidence="1">
    <location>
        <begin position="613"/>
        <end position="640"/>
    </location>
</feature>
<protein>
    <submittedName>
        <fullName evidence="3">LPXTG-motif protein cell wall anchor domain protein</fullName>
    </submittedName>
</protein>
<feature type="compositionally biased region" description="Low complexity" evidence="1">
    <location>
        <begin position="284"/>
        <end position="293"/>
    </location>
</feature>
<sequence length="669" mass="71534">MKANKLLKVLSAATIISTLAVVENSTQSNTTFAIENNAVAAKDIKNLPDGEYNITAEALKFYGAEGEASMAAAGLDTTKTKLIVRNGQYFVNVSFKPITFGGLNGYLGDLKYYDGNKTHANRNSIQNNEFNPATIVEYYSTAETDNFVETYKKKFPGRTAYPKTLSYSVDKNKIDSNNKLETYTEVYVPVMASIGEAFGTQRMILKFDLSNALNTVANTQPTPAKPAKTEATVKPETPENTQPSNKPTEPTTTKPSDKPTDSGTTEPAKPVKPVETPKPKEQQKPAATTPTPAATATYYKGVKASLLNAHRPGQKSMGDAALENSNVTVFKEGSTYHYIVRFHDLSTQGFTGGISKFWVNGIEYPVNPTGGGSNQVEVHFTSSQKLSSVPVSVFVQAMEDIMQGGGKQDATLAFDWSSVSEQQGQPIAGGNSGSSGYTPQTSKTGKDTGKKSPTSPIKPVAKPNLQAQDQAQGQGEEKTVTYFDNVTASLLNAYESGRASMGNAALDGITVYKDGSTYHYIVRFHDIKVGTLTDGITRFWVNGTEYPVNRTGGAMNQVQVHFTSPEKLTNIPVSVFVPTMESIMPGAGKKDAILSLNWSNATERQGTAVIDGGQPGASSAGNGADALTPKGGRLNNGRLSNTGLETSSSILAGALTLMSAFIVGRRKEK</sequence>
<feature type="region of interest" description="Disordered" evidence="1">
    <location>
        <begin position="217"/>
        <end position="293"/>
    </location>
</feature>
<evidence type="ECO:0000313" key="4">
    <source>
        <dbReference type="Proteomes" id="UP000070355"/>
    </source>
</evidence>
<keyword evidence="2" id="KW-0732">Signal</keyword>
<feature type="chain" id="PRO_5038599856" evidence="2">
    <location>
        <begin position="21"/>
        <end position="669"/>
    </location>
</feature>
<accession>A0A134A3E6</accession>
<dbReference type="OrthoDB" id="2991714at2"/>
<dbReference type="PATRIC" id="fig|1379.3.peg.448"/>
<gene>
    <name evidence="3" type="ORF">HMPREF3186_00452</name>
</gene>
<organism evidence="3 4">
    <name type="scientific">Gemella haemolysans</name>
    <dbReference type="NCBI Taxonomy" id="1379"/>
    <lineage>
        <taxon>Bacteria</taxon>
        <taxon>Bacillati</taxon>
        <taxon>Bacillota</taxon>
        <taxon>Bacilli</taxon>
        <taxon>Bacillales</taxon>
        <taxon>Gemellaceae</taxon>
        <taxon>Gemella</taxon>
    </lineage>
</organism>
<evidence type="ECO:0000256" key="2">
    <source>
        <dbReference type="SAM" id="SignalP"/>
    </source>
</evidence>
<dbReference type="InterPro" id="IPR037250">
    <property type="entry name" value="NEAT_dom_sf"/>
</dbReference>
<dbReference type="EMBL" id="LSDC01000025">
    <property type="protein sequence ID" value="KXB62198.1"/>
    <property type="molecule type" value="Genomic_DNA"/>
</dbReference>
<feature type="compositionally biased region" description="Basic and acidic residues" evidence="1">
    <location>
        <begin position="227"/>
        <end position="237"/>
    </location>
</feature>
<evidence type="ECO:0000256" key="1">
    <source>
        <dbReference type="SAM" id="MobiDB-lite"/>
    </source>
</evidence>
<dbReference type="Proteomes" id="UP000070355">
    <property type="component" value="Unassembled WGS sequence"/>
</dbReference>
<comment type="caution">
    <text evidence="3">The sequence shown here is derived from an EMBL/GenBank/DDBJ whole genome shotgun (WGS) entry which is preliminary data.</text>
</comment>
<proteinExistence type="predicted"/>
<feature type="signal peptide" evidence="2">
    <location>
        <begin position="1"/>
        <end position="20"/>
    </location>
</feature>
<evidence type="ECO:0000313" key="3">
    <source>
        <dbReference type="EMBL" id="KXB62198.1"/>
    </source>
</evidence>
<dbReference type="STRING" id="1379.HMPREF3186_00452"/>
<reference evidence="4" key="1">
    <citation type="submission" date="2016-01" db="EMBL/GenBank/DDBJ databases">
        <authorList>
            <person name="Mitreva M."/>
            <person name="Pepin K.H."/>
            <person name="Mihindukulasuriya K.A."/>
            <person name="Fulton R."/>
            <person name="Fronick C."/>
            <person name="O'Laughlin M."/>
            <person name="Miner T."/>
            <person name="Herter B."/>
            <person name="Rosa B.A."/>
            <person name="Cordes M."/>
            <person name="Tomlinson C."/>
            <person name="Wollam A."/>
            <person name="Palsikar V.B."/>
            <person name="Mardis E.R."/>
            <person name="Wilson R.K."/>
        </authorList>
    </citation>
    <scope>NUCLEOTIDE SEQUENCE [LARGE SCALE GENOMIC DNA]</scope>
    <source>
        <strain evidence="4">DNF01167</strain>
    </source>
</reference>
<dbReference type="AlphaFoldDB" id="A0A134A3E6"/>
<feature type="compositionally biased region" description="Low complexity" evidence="1">
    <location>
        <begin position="243"/>
        <end position="254"/>
    </location>
</feature>
<feature type="region of interest" description="Disordered" evidence="1">
    <location>
        <begin position="422"/>
        <end position="476"/>
    </location>
</feature>
<dbReference type="Gene3D" id="2.60.40.1850">
    <property type="match status" value="1"/>
</dbReference>